<reference evidence="1 2" key="1">
    <citation type="journal article" date="2023" name="Hortic Res">
        <title>Pangenome of water caltrop reveals structural variations and asymmetric subgenome divergence after allopolyploidization.</title>
        <authorList>
            <person name="Zhang X."/>
            <person name="Chen Y."/>
            <person name="Wang L."/>
            <person name="Yuan Y."/>
            <person name="Fang M."/>
            <person name="Shi L."/>
            <person name="Lu R."/>
            <person name="Comes H.P."/>
            <person name="Ma Y."/>
            <person name="Chen Y."/>
            <person name="Huang G."/>
            <person name="Zhou Y."/>
            <person name="Zheng Z."/>
            <person name="Qiu Y."/>
        </authorList>
    </citation>
    <scope>NUCLEOTIDE SEQUENCE [LARGE SCALE GENOMIC DNA]</scope>
    <source>
        <tissue evidence="1">Roots</tissue>
    </source>
</reference>
<evidence type="ECO:0008006" key="3">
    <source>
        <dbReference type="Google" id="ProtNLM"/>
    </source>
</evidence>
<proteinExistence type="predicted"/>
<gene>
    <name evidence="1" type="ORF">SAY87_002423</name>
</gene>
<protein>
    <recommendedName>
        <fullName evidence="3">DUF1677 family protein</fullName>
    </recommendedName>
</protein>
<keyword evidence="2" id="KW-1185">Reference proteome</keyword>
<dbReference type="AlphaFoldDB" id="A0AAN7JWR1"/>
<accession>A0AAN7JWR1</accession>
<comment type="caution">
    <text evidence="1">The sequence shown here is derived from an EMBL/GenBank/DDBJ whole genome shotgun (WGS) entry which is preliminary data.</text>
</comment>
<dbReference type="Pfam" id="PF07911">
    <property type="entry name" value="DUF1677"/>
    <property type="match status" value="1"/>
</dbReference>
<evidence type="ECO:0000313" key="1">
    <source>
        <dbReference type="EMBL" id="KAK4754319.1"/>
    </source>
</evidence>
<dbReference type="EMBL" id="JAXIOK010000015">
    <property type="protein sequence ID" value="KAK4754319.1"/>
    <property type="molecule type" value="Genomic_DNA"/>
</dbReference>
<dbReference type="InterPro" id="IPR012876">
    <property type="entry name" value="DUF1677_pln"/>
</dbReference>
<dbReference type="Proteomes" id="UP001345219">
    <property type="component" value="Chromosome 2"/>
</dbReference>
<name>A0AAN7JWR1_9MYRT</name>
<dbReference type="PANTHER" id="PTHR33108">
    <property type="entry name" value="OS01G0745000 PROTEIN"/>
    <property type="match status" value="1"/>
</dbReference>
<organism evidence="1 2">
    <name type="scientific">Trapa incisa</name>
    <dbReference type="NCBI Taxonomy" id="236973"/>
    <lineage>
        <taxon>Eukaryota</taxon>
        <taxon>Viridiplantae</taxon>
        <taxon>Streptophyta</taxon>
        <taxon>Embryophyta</taxon>
        <taxon>Tracheophyta</taxon>
        <taxon>Spermatophyta</taxon>
        <taxon>Magnoliopsida</taxon>
        <taxon>eudicotyledons</taxon>
        <taxon>Gunneridae</taxon>
        <taxon>Pentapetalae</taxon>
        <taxon>rosids</taxon>
        <taxon>malvids</taxon>
        <taxon>Myrtales</taxon>
        <taxon>Lythraceae</taxon>
        <taxon>Trapa</taxon>
    </lineage>
</organism>
<evidence type="ECO:0000313" key="2">
    <source>
        <dbReference type="Proteomes" id="UP001345219"/>
    </source>
</evidence>
<sequence>MAPHGDVIFNNSFSRANPLPNATCFSKLPLLPLPADSLQRTRSDITFELSRVGMEELKGRHTDHQQHQLPAISEVEDAKCECCGMSEECTAEYIDKVRNKFAGKWICGLCSEAVKEEVEKDKTWEEALSAHMSACAKFKRIRAFPALAQADAMRQILKKGTLRAMSLNPRDSQDSLARKMAKPGIARSSSCIPAITQDFKDLKLPN</sequence>
<dbReference type="PANTHER" id="PTHR33108:SF51">
    <property type="entry name" value="DUF1677 FAMILY PROTEIN (DUF1677)"/>
    <property type="match status" value="1"/>
</dbReference>